<dbReference type="Proteomes" id="UP000093352">
    <property type="component" value="Unassembled WGS sequence"/>
</dbReference>
<keyword evidence="2" id="KW-1185">Reference proteome</keyword>
<dbReference type="PANTHER" id="PTHR34655:SF2">
    <property type="entry name" value="PEROXIREDOXIN FAMILY PROTEIN"/>
    <property type="match status" value="1"/>
</dbReference>
<gene>
    <name evidence="1" type="ORF">BBG48_005335</name>
</gene>
<protein>
    <recommendedName>
        <fullName evidence="3">Sulfur reduction protein DsrE</fullName>
    </recommendedName>
</protein>
<evidence type="ECO:0000313" key="1">
    <source>
        <dbReference type="EMBL" id="RDY21351.1"/>
    </source>
</evidence>
<dbReference type="Gene3D" id="3.40.1260.10">
    <property type="entry name" value="DsrEFH-like"/>
    <property type="match status" value="1"/>
</dbReference>
<evidence type="ECO:0008006" key="3">
    <source>
        <dbReference type="Google" id="ProtNLM"/>
    </source>
</evidence>
<dbReference type="RefSeq" id="WP_094754444.1">
    <property type="nucleotide sequence ID" value="NZ_MBEW02000008.1"/>
</dbReference>
<comment type="caution">
    <text evidence="1">The sequence shown here is derived from an EMBL/GenBank/DDBJ whole genome shotgun (WGS) entry which is preliminary data.</text>
</comment>
<name>A0A371ILI7_9FIRM</name>
<proteinExistence type="predicted"/>
<dbReference type="AlphaFoldDB" id="A0A371ILI7"/>
<dbReference type="SUPFAM" id="SSF75169">
    <property type="entry name" value="DsrEFH-like"/>
    <property type="match status" value="1"/>
</dbReference>
<evidence type="ECO:0000313" key="2">
    <source>
        <dbReference type="Proteomes" id="UP000093352"/>
    </source>
</evidence>
<dbReference type="InterPro" id="IPR032836">
    <property type="entry name" value="DsrE2-like"/>
</dbReference>
<dbReference type="PANTHER" id="PTHR34655">
    <property type="entry name" value="CONSERVED WITHIN P. AEROPHILUM"/>
    <property type="match status" value="1"/>
</dbReference>
<reference evidence="1 2" key="1">
    <citation type="journal article" date="2016" name="Genome Announc.">
        <title>Draft Genome Sequence of Criibacterium bergeronii gen. nov., sp. nov., Strain CCRI-22567T, Isolated from a Vaginal Sample from a Woman with Bacterial Vaginosis.</title>
        <authorList>
            <person name="Maheux A.F."/>
            <person name="Berube E."/>
            <person name="Boudreau D.K."/>
            <person name="Raymond F."/>
            <person name="Corbeil J."/>
            <person name="Roy P.H."/>
            <person name="Boissinot M."/>
            <person name="Omar R.F."/>
        </authorList>
    </citation>
    <scope>NUCLEOTIDE SEQUENCE [LARGE SCALE GENOMIC DNA]</scope>
    <source>
        <strain evidence="1 2">CCRI-22567</strain>
    </source>
</reference>
<dbReference type="InterPro" id="IPR027396">
    <property type="entry name" value="DsrEFH-like"/>
</dbReference>
<dbReference type="Pfam" id="PF13686">
    <property type="entry name" value="DrsE_2"/>
    <property type="match status" value="1"/>
</dbReference>
<dbReference type="EMBL" id="MBEW02000008">
    <property type="protein sequence ID" value="RDY21351.1"/>
    <property type="molecule type" value="Genomic_DNA"/>
</dbReference>
<accession>A0A371ILI7</accession>
<sequence length="53" mass="5530">MKNAQAVGVKILACAMSMDVMGIKKEELIDGVDVVGVATYLGAASESNINLFI</sequence>
<organism evidence="1 2">
    <name type="scientific">Criibacterium bergeronii</name>
    <dbReference type="NCBI Taxonomy" id="1871336"/>
    <lineage>
        <taxon>Bacteria</taxon>
        <taxon>Bacillati</taxon>
        <taxon>Bacillota</taxon>
        <taxon>Clostridia</taxon>
        <taxon>Peptostreptococcales</taxon>
        <taxon>Filifactoraceae</taxon>
        <taxon>Criibacterium</taxon>
    </lineage>
</organism>